<dbReference type="PANTHER" id="PTHR13866:SF6">
    <property type="entry name" value="SPARC"/>
    <property type="match status" value="1"/>
</dbReference>
<evidence type="ECO:0000256" key="10">
    <source>
        <dbReference type="ARBA" id="ARBA00023008"/>
    </source>
</evidence>
<reference evidence="19" key="3">
    <citation type="submission" date="2025-09" db="UniProtKB">
        <authorList>
            <consortium name="Ensembl"/>
        </authorList>
    </citation>
    <scope>IDENTIFICATION</scope>
</reference>
<keyword evidence="11 16" id="KW-1015">Disulfide bond</keyword>
<evidence type="ECO:0000256" key="12">
    <source>
        <dbReference type="ARBA" id="ARBA00023180"/>
    </source>
</evidence>
<comment type="subcellular location">
    <subcellularLocation>
        <location evidence="1">Secreted</location>
        <location evidence="1">Extracellular space</location>
        <location evidence="1">Extracellular matrix</location>
        <location evidence="1">Basement membrane</location>
    </subcellularLocation>
</comment>
<evidence type="ECO:0000256" key="13">
    <source>
        <dbReference type="ARBA" id="ARBA00025574"/>
    </source>
</evidence>
<evidence type="ECO:0000313" key="19">
    <source>
        <dbReference type="Ensembl" id="ENSPMRP00000011205.1"/>
    </source>
</evidence>
<dbReference type="SMART" id="SM00280">
    <property type="entry name" value="KAZAL"/>
    <property type="match status" value="1"/>
</dbReference>
<dbReference type="GeneTree" id="ENSGT00510000046787"/>
<reference evidence="19" key="2">
    <citation type="submission" date="2025-08" db="UniProtKB">
        <authorList>
            <consortium name="Ensembl"/>
        </authorList>
    </citation>
    <scope>IDENTIFICATION</scope>
</reference>
<dbReference type="AlphaFoldDB" id="A0A670IGL6"/>
<reference evidence="19 20" key="1">
    <citation type="journal article" date="2019" name="Proc. Natl. Acad. Sci. U.S.A.">
        <title>Regulatory changes in pterin and carotenoid genes underlie balanced color polymorphisms in the wall lizard.</title>
        <authorList>
            <person name="Andrade P."/>
            <person name="Pinho C."/>
            <person name="Perez I de Lanuza G."/>
            <person name="Afonso S."/>
            <person name="Brejcha J."/>
            <person name="Rubin C.J."/>
            <person name="Wallerman O."/>
            <person name="Pereira P."/>
            <person name="Sabatino S.J."/>
            <person name="Bellati A."/>
            <person name="Pellitteri-Rosa D."/>
            <person name="Bosakova Z."/>
            <person name="Bunikis I."/>
            <person name="Carretero M.A."/>
            <person name="Feiner N."/>
            <person name="Marsik P."/>
            <person name="Pauperio F."/>
            <person name="Salvi D."/>
            <person name="Soler L."/>
            <person name="While G.M."/>
            <person name="Uller T."/>
            <person name="Font E."/>
            <person name="Andersson L."/>
            <person name="Carneiro M."/>
        </authorList>
    </citation>
    <scope>NUCLEOTIDE SEQUENCE</scope>
</reference>
<dbReference type="GO" id="GO:0050840">
    <property type="term" value="F:extracellular matrix binding"/>
    <property type="evidence" value="ECO:0007669"/>
    <property type="project" value="TreeGrafter"/>
</dbReference>
<dbReference type="PROSITE" id="PS00018">
    <property type="entry name" value="EF_HAND_1"/>
    <property type="match status" value="1"/>
</dbReference>
<dbReference type="SUPFAM" id="SSF100895">
    <property type="entry name" value="Kazal-type serine protease inhibitors"/>
    <property type="match status" value="1"/>
</dbReference>
<dbReference type="GO" id="GO:0005518">
    <property type="term" value="F:collagen binding"/>
    <property type="evidence" value="ECO:0007669"/>
    <property type="project" value="Ensembl"/>
</dbReference>
<evidence type="ECO:0000256" key="11">
    <source>
        <dbReference type="ARBA" id="ARBA00023157"/>
    </source>
</evidence>
<dbReference type="Pfam" id="PF10591">
    <property type="entry name" value="SPARC_Ca_bdg"/>
    <property type="match status" value="1"/>
</dbReference>
<keyword evidence="20" id="KW-1185">Reference proteome</keyword>
<dbReference type="GO" id="GO:0005604">
    <property type="term" value="C:basement membrane"/>
    <property type="evidence" value="ECO:0007669"/>
    <property type="project" value="UniProtKB-SubCell"/>
</dbReference>
<evidence type="ECO:0000256" key="9">
    <source>
        <dbReference type="ARBA" id="ARBA00022869"/>
    </source>
</evidence>
<feature type="disulfide bond" evidence="16">
    <location>
        <begin position="225"/>
        <end position="335"/>
    </location>
</feature>
<dbReference type="Ensembl" id="ENSPMRT00000011971.1">
    <property type="protein sequence ID" value="ENSPMRP00000011205.1"/>
    <property type="gene ID" value="ENSPMRG00000007489.1"/>
</dbReference>
<dbReference type="InterPro" id="IPR001999">
    <property type="entry name" value="Osteonectin_CS"/>
</dbReference>
<dbReference type="FunFam" id="1.10.238.10:FF:000068">
    <property type="entry name" value="SPARC isoform 1"/>
    <property type="match status" value="1"/>
</dbReference>
<sequence length="373" mass="42864">MCIPPEAQWKRATIPDRRSVPFFGQGRGLTDSQSLDSIPPPPSPKLRRAQKVAEQKAQRIQDFKQRCGPGFSSSSAWQARPWQHRIAIEQGIRKQDALPEEMEVVEDPTIEEPVGINPVQVEVGEFEEPTVDVEEIVAENPCQNYHCKHGKVCELDENNTPMCVCQDPSSCPASTAVFEKVCGTDNKTYDTSCHFFATKCTLEGTKKGHKLHLDYIGPCKFIPECLDTELSEFPLRMRDWLKNVLVTLYERDEDNNLLTEKQKLRVKKIHENEKRLEAGDHTVELLTRDFEKNYNMYIFPVHWQFGQLDQHPVDGYLSHTELAPLRAPLIPMEHCTTRFFETCDLDNDKYIALEEWGNCFGIKEKDIDKDLVI</sequence>
<keyword evidence="6" id="KW-0479">Metal-binding</keyword>
<dbReference type="InterPro" id="IPR015369">
    <property type="entry name" value="Follistatin/Osteonectin_EGF"/>
</dbReference>
<dbReference type="PROSITE" id="PS00613">
    <property type="entry name" value="OSTEONECTIN_2"/>
    <property type="match status" value="1"/>
</dbReference>
<comment type="similarity">
    <text evidence="2">Belongs to the SPARC family.</text>
</comment>
<evidence type="ECO:0000256" key="4">
    <source>
        <dbReference type="ARBA" id="ARBA00022525"/>
    </source>
</evidence>
<dbReference type="Pfam" id="PF00050">
    <property type="entry name" value="Kazal_1"/>
    <property type="match status" value="1"/>
</dbReference>
<dbReference type="CDD" id="cd01328">
    <property type="entry name" value="FSL_SPARC"/>
    <property type="match status" value="1"/>
</dbReference>
<dbReference type="SMART" id="SM00274">
    <property type="entry name" value="FOLN"/>
    <property type="match status" value="1"/>
</dbReference>
<dbReference type="PANTHER" id="PTHR13866">
    <property type="entry name" value="SPARC OSTEONECTIN"/>
    <property type="match status" value="1"/>
</dbReference>
<keyword evidence="9" id="KW-0084">Basement membrane</keyword>
<evidence type="ECO:0000256" key="15">
    <source>
        <dbReference type="ARBA" id="ARBA00032081"/>
    </source>
</evidence>
<dbReference type="Proteomes" id="UP000472272">
    <property type="component" value="Chromosome 2"/>
</dbReference>
<dbReference type="InterPro" id="IPR003645">
    <property type="entry name" value="Fol_N"/>
</dbReference>
<dbReference type="InterPro" id="IPR037641">
    <property type="entry name" value="SPARC_FS"/>
</dbReference>
<evidence type="ECO:0000256" key="8">
    <source>
        <dbReference type="ARBA" id="ARBA00022837"/>
    </source>
</evidence>
<evidence type="ECO:0000256" key="14">
    <source>
        <dbReference type="ARBA" id="ARBA00031976"/>
    </source>
</evidence>
<keyword evidence="5" id="KW-0272">Extracellular matrix</keyword>
<dbReference type="SUPFAM" id="SSF47473">
    <property type="entry name" value="EF-hand"/>
    <property type="match status" value="1"/>
</dbReference>
<dbReference type="GO" id="GO:0010595">
    <property type="term" value="P:positive regulation of endothelial cell migration"/>
    <property type="evidence" value="ECO:0007669"/>
    <property type="project" value="Ensembl"/>
</dbReference>
<dbReference type="GO" id="GO:0009986">
    <property type="term" value="C:cell surface"/>
    <property type="evidence" value="ECO:0007669"/>
    <property type="project" value="Ensembl"/>
</dbReference>
<organism evidence="19 20">
    <name type="scientific">Podarcis muralis</name>
    <name type="common">Wall lizard</name>
    <name type="synonym">Lacerta muralis</name>
    <dbReference type="NCBI Taxonomy" id="64176"/>
    <lineage>
        <taxon>Eukaryota</taxon>
        <taxon>Metazoa</taxon>
        <taxon>Chordata</taxon>
        <taxon>Craniata</taxon>
        <taxon>Vertebrata</taxon>
        <taxon>Euteleostomi</taxon>
        <taxon>Lepidosauria</taxon>
        <taxon>Squamata</taxon>
        <taxon>Bifurcata</taxon>
        <taxon>Unidentata</taxon>
        <taxon>Episquamata</taxon>
        <taxon>Laterata</taxon>
        <taxon>Lacertibaenia</taxon>
        <taxon>Lacertidae</taxon>
        <taxon>Podarcis</taxon>
    </lineage>
</organism>
<feature type="disulfide bond" evidence="16">
    <location>
        <begin position="165"/>
        <end position="200"/>
    </location>
</feature>
<name>A0A670IGL6_PODMU</name>
<evidence type="ECO:0000256" key="17">
    <source>
        <dbReference type="SAM" id="MobiDB-lite"/>
    </source>
</evidence>
<dbReference type="GO" id="GO:0001937">
    <property type="term" value="P:negative regulation of endothelial cell proliferation"/>
    <property type="evidence" value="ECO:0007669"/>
    <property type="project" value="Ensembl"/>
</dbReference>
<dbReference type="InterPro" id="IPR011992">
    <property type="entry name" value="EF-hand-dom_pair"/>
</dbReference>
<keyword evidence="8" id="KW-0106">Calcium</keyword>
<feature type="region of interest" description="Disordered" evidence="17">
    <location>
        <begin position="1"/>
        <end position="47"/>
    </location>
</feature>
<feature type="disulfide bond" evidence="16">
    <location>
        <begin position="182"/>
        <end position="219"/>
    </location>
</feature>
<feature type="domain" description="Kazal-like" evidence="18">
    <location>
        <begin position="164"/>
        <end position="221"/>
    </location>
</feature>
<dbReference type="InterPro" id="IPR018247">
    <property type="entry name" value="EF_Hand_1_Ca_BS"/>
</dbReference>
<dbReference type="Pfam" id="PF09289">
    <property type="entry name" value="FOLN"/>
    <property type="match status" value="1"/>
</dbReference>
<dbReference type="Gene3D" id="3.30.60.30">
    <property type="match status" value="1"/>
</dbReference>
<dbReference type="GO" id="GO:0005615">
    <property type="term" value="C:extracellular space"/>
    <property type="evidence" value="ECO:0007669"/>
    <property type="project" value="InterPro"/>
</dbReference>
<dbReference type="FunFam" id="3.30.60.30:FF:000004">
    <property type="entry name" value="SPARC isoform 1"/>
    <property type="match status" value="1"/>
</dbReference>
<dbReference type="GO" id="GO:0031092">
    <property type="term" value="C:platelet alpha granule membrane"/>
    <property type="evidence" value="ECO:0007669"/>
    <property type="project" value="Ensembl"/>
</dbReference>
<proteinExistence type="inferred from homology"/>
<comment type="function">
    <text evidence="13">Appears to regulate cell growth through interactions with the extracellular matrix and cytokines. Binds calcium and copper, several types of collagen, albumin, thrombospondin, PDGF and cell membranes. There are two calcium binding sites; an acidic domain that binds 5 to 8 Ca(2+) with a low affinity and an EF-hand loop that binds a Ca(2+) ion with a high affinity.</text>
</comment>
<dbReference type="CDD" id="cd16231">
    <property type="entry name" value="EFh_SPARC_like"/>
    <property type="match status" value="1"/>
</dbReference>
<accession>A0A670IGL6</accession>
<dbReference type="InterPro" id="IPR036058">
    <property type="entry name" value="Kazal_dom_sf"/>
</dbReference>
<dbReference type="PROSITE" id="PS00612">
    <property type="entry name" value="OSTEONECTIN_1"/>
    <property type="match status" value="1"/>
</dbReference>
<dbReference type="InterPro" id="IPR002350">
    <property type="entry name" value="Kazal_dom"/>
</dbReference>
<dbReference type="GO" id="GO:0005509">
    <property type="term" value="F:calcium ion binding"/>
    <property type="evidence" value="ECO:0007669"/>
    <property type="project" value="Ensembl"/>
</dbReference>
<evidence type="ECO:0000256" key="2">
    <source>
        <dbReference type="ARBA" id="ARBA00006404"/>
    </source>
</evidence>
<evidence type="ECO:0000313" key="20">
    <source>
        <dbReference type="Proteomes" id="UP000472272"/>
    </source>
</evidence>
<dbReference type="Gene3D" id="1.10.238.10">
    <property type="entry name" value="EF-hand"/>
    <property type="match status" value="1"/>
</dbReference>
<keyword evidence="10" id="KW-0186">Copper</keyword>
<dbReference type="GO" id="GO:0016525">
    <property type="term" value="P:negative regulation of angiogenesis"/>
    <property type="evidence" value="ECO:0007669"/>
    <property type="project" value="Ensembl"/>
</dbReference>
<dbReference type="SUPFAM" id="SSF57196">
    <property type="entry name" value="EGF/Laminin"/>
    <property type="match status" value="1"/>
</dbReference>
<keyword evidence="12" id="KW-0325">Glycoprotein</keyword>
<keyword evidence="4" id="KW-0964">Secreted</keyword>
<dbReference type="InterPro" id="IPR019577">
    <property type="entry name" value="SPARC/Testican_Ca-bd-dom"/>
</dbReference>
<keyword evidence="7" id="KW-0732">Signal</keyword>
<protein>
    <recommendedName>
        <fullName evidence="3">SPARC</fullName>
    </recommendedName>
    <alternativeName>
        <fullName evidence="15">Osteonectin</fullName>
    </alternativeName>
    <alternativeName>
        <fullName evidence="14">Secreted protein acidic and rich in cysteine</fullName>
    </alternativeName>
</protein>
<evidence type="ECO:0000256" key="5">
    <source>
        <dbReference type="ARBA" id="ARBA00022530"/>
    </source>
</evidence>
<evidence type="ECO:0000256" key="1">
    <source>
        <dbReference type="ARBA" id="ARBA00004302"/>
    </source>
</evidence>
<gene>
    <name evidence="19" type="primary">SPARC</name>
</gene>
<evidence type="ECO:0000256" key="3">
    <source>
        <dbReference type="ARBA" id="ARBA00019049"/>
    </source>
</evidence>
<dbReference type="GO" id="GO:0016363">
    <property type="term" value="C:nuclear matrix"/>
    <property type="evidence" value="ECO:0007669"/>
    <property type="project" value="Ensembl"/>
</dbReference>
<dbReference type="GO" id="GO:0022604">
    <property type="term" value="P:regulation of cell morphogenesis"/>
    <property type="evidence" value="ECO:0007669"/>
    <property type="project" value="Ensembl"/>
</dbReference>
<feature type="disulfide bond" evidence="16">
    <location>
        <begin position="142"/>
        <end position="153"/>
    </location>
</feature>
<evidence type="ECO:0000259" key="18">
    <source>
        <dbReference type="PROSITE" id="PS51465"/>
    </source>
</evidence>
<evidence type="ECO:0000256" key="16">
    <source>
        <dbReference type="PIRSR" id="PIRSR637641-50"/>
    </source>
</evidence>
<feature type="disulfide bond" evidence="16">
    <location>
        <begin position="147"/>
        <end position="163"/>
    </location>
</feature>
<evidence type="ECO:0000256" key="6">
    <source>
        <dbReference type="ARBA" id="ARBA00022723"/>
    </source>
</evidence>
<feature type="disulfide bond" evidence="16">
    <location>
        <begin position="343"/>
        <end position="359"/>
    </location>
</feature>
<feature type="disulfide bond" evidence="16">
    <location>
        <begin position="171"/>
        <end position="193"/>
    </location>
</feature>
<dbReference type="PROSITE" id="PS51465">
    <property type="entry name" value="KAZAL_2"/>
    <property type="match status" value="1"/>
</dbReference>
<evidence type="ECO:0000256" key="7">
    <source>
        <dbReference type="ARBA" id="ARBA00022729"/>
    </source>
</evidence>